<gene>
    <name evidence="2" type="ORF">JTE90_009295</name>
</gene>
<comment type="caution">
    <text evidence="2">The sequence shown here is derived from an EMBL/GenBank/DDBJ whole genome shotgun (WGS) entry which is preliminary data.</text>
</comment>
<evidence type="ECO:0000313" key="3">
    <source>
        <dbReference type="Proteomes" id="UP000827092"/>
    </source>
</evidence>
<evidence type="ECO:0000256" key="1">
    <source>
        <dbReference type="SAM" id="MobiDB-lite"/>
    </source>
</evidence>
<dbReference type="EMBL" id="JAFNEN010005552">
    <property type="protein sequence ID" value="KAG8170390.1"/>
    <property type="molecule type" value="Genomic_DNA"/>
</dbReference>
<organism evidence="2 3">
    <name type="scientific">Oedothorax gibbosus</name>
    <dbReference type="NCBI Taxonomy" id="931172"/>
    <lineage>
        <taxon>Eukaryota</taxon>
        <taxon>Metazoa</taxon>
        <taxon>Ecdysozoa</taxon>
        <taxon>Arthropoda</taxon>
        <taxon>Chelicerata</taxon>
        <taxon>Arachnida</taxon>
        <taxon>Araneae</taxon>
        <taxon>Araneomorphae</taxon>
        <taxon>Entelegynae</taxon>
        <taxon>Araneoidea</taxon>
        <taxon>Linyphiidae</taxon>
        <taxon>Erigoninae</taxon>
        <taxon>Oedothorax</taxon>
    </lineage>
</organism>
<evidence type="ECO:0000313" key="2">
    <source>
        <dbReference type="EMBL" id="KAG8170390.1"/>
    </source>
</evidence>
<protein>
    <submittedName>
        <fullName evidence="2">Uncharacterized protein</fullName>
    </submittedName>
</protein>
<proteinExistence type="predicted"/>
<name>A0AAV6TFX5_9ARAC</name>
<dbReference type="Proteomes" id="UP000827092">
    <property type="component" value="Unassembled WGS sequence"/>
</dbReference>
<dbReference type="AlphaFoldDB" id="A0AAV6TFX5"/>
<accession>A0AAV6TFX5</accession>
<sequence length="118" mass="12762">MSASLNPRELLGEPLLVVLIIPYAAKPKRRSVCTQNPTGPPPEFPWPRAPVPGIVLPSFGSPKVSLKIPPLPQWNAAGARFRPPPRGKGDPNAADPRRPVLFHFAAGLIQDPLTRAKI</sequence>
<reference evidence="2 3" key="1">
    <citation type="journal article" date="2022" name="Nat. Ecol. Evol.">
        <title>A masculinizing supergene underlies an exaggerated male reproductive morph in a spider.</title>
        <authorList>
            <person name="Hendrickx F."/>
            <person name="De Corte Z."/>
            <person name="Sonet G."/>
            <person name="Van Belleghem S.M."/>
            <person name="Kostlbacher S."/>
            <person name="Vangestel C."/>
        </authorList>
    </citation>
    <scope>NUCLEOTIDE SEQUENCE [LARGE SCALE GENOMIC DNA]</scope>
    <source>
        <strain evidence="2">W744_W776</strain>
    </source>
</reference>
<feature type="region of interest" description="Disordered" evidence="1">
    <location>
        <begin position="75"/>
        <end position="97"/>
    </location>
</feature>
<keyword evidence="3" id="KW-1185">Reference proteome</keyword>